<comment type="caution">
    <text evidence="1">The sequence shown here is derived from an EMBL/GenBank/DDBJ whole genome shotgun (WGS) entry which is preliminary data.</text>
</comment>
<dbReference type="SUPFAM" id="SSF48452">
    <property type="entry name" value="TPR-like"/>
    <property type="match status" value="1"/>
</dbReference>
<reference evidence="2" key="1">
    <citation type="journal article" date="2024" name="Algal Res.">
        <title>Biochemical, toxicological and genomic investigation of a high-biomass producing Limnothrix strain isolated from Italian shallow drinking water reservoir.</title>
        <authorList>
            <person name="Simonazzi M."/>
            <person name="Shishido T.K."/>
            <person name="Delbaje E."/>
            <person name="Wahlsten M."/>
            <person name="Fewer D.P."/>
            <person name="Sivonen K."/>
            <person name="Pezzolesi L."/>
            <person name="Pistocchi R."/>
        </authorList>
    </citation>
    <scope>NUCLEOTIDE SEQUENCE [LARGE SCALE GENOMIC DNA]</scope>
    <source>
        <strain evidence="2">LRLZ20PSL1</strain>
    </source>
</reference>
<dbReference type="InterPro" id="IPR001646">
    <property type="entry name" value="5peptide_repeat"/>
</dbReference>
<organism evidence="1 2">
    <name type="scientific">Limnothrix redekei LRLZ20PSL1</name>
    <dbReference type="NCBI Taxonomy" id="3112953"/>
    <lineage>
        <taxon>Bacteria</taxon>
        <taxon>Bacillati</taxon>
        <taxon>Cyanobacteriota</taxon>
        <taxon>Cyanophyceae</taxon>
        <taxon>Pseudanabaenales</taxon>
        <taxon>Pseudanabaenaceae</taxon>
        <taxon>Limnothrix</taxon>
    </lineage>
</organism>
<dbReference type="InterPro" id="IPR051082">
    <property type="entry name" value="Pentapeptide-BTB/POZ_domain"/>
</dbReference>
<dbReference type="PANTHER" id="PTHR14136:SF17">
    <property type="entry name" value="BTB_POZ DOMAIN-CONTAINING PROTEIN KCTD9"/>
    <property type="match status" value="1"/>
</dbReference>
<dbReference type="RefSeq" id="WP_393014725.1">
    <property type="nucleotide sequence ID" value="NZ_JAZAQF010000086.1"/>
</dbReference>
<keyword evidence="2" id="KW-1185">Reference proteome</keyword>
<accession>A0ABW7CG44</accession>
<protein>
    <submittedName>
        <fullName evidence="1">Pentapeptide repeat-containing protein</fullName>
    </submittedName>
</protein>
<dbReference type="PANTHER" id="PTHR14136">
    <property type="entry name" value="BTB_POZ DOMAIN-CONTAINING PROTEIN KCTD9"/>
    <property type="match status" value="1"/>
</dbReference>
<dbReference type="SUPFAM" id="SSF141571">
    <property type="entry name" value="Pentapeptide repeat-like"/>
    <property type="match status" value="1"/>
</dbReference>
<dbReference type="Pfam" id="PF00805">
    <property type="entry name" value="Pentapeptide"/>
    <property type="match status" value="2"/>
</dbReference>
<dbReference type="EMBL" id="JAZAQF010000086">
    <property type="protein sequence ID" value="MFG3819048.1"/>
    <property type="molecule type" value="Genomic_DNA"/>
</dbReference>
<gene>
    <name evidence="1" type="ORF">VPK24_15505</name>
</gene>
<dbReference type="Pfam" id="PF13414">
    <property type="entry name" value="TPR_11"/>
    <property type="match status" value="1"/>
</dbReference>
<dbReference type="InterPro" id="IPR011990">
    <property type="entry name" value="TPR-like_helical_dom_sf"/>
</dbReference>
<dbReference type="Proteomes" id="UP001604335">
    <property type="component" value="Unassembled WGS sequence"/>
</dbReference>
<dbReference type="Gene3D" id="1.25.40.10">
    <property type="entry name" value="Tetratricopeptide repeat domain"/>
    <property type="match status" value="1"/>
</dbReference>
<dbReference type="Gene3D" id="2.160.20.80">
    <property type="entry name" value="E3 ubiquitin-protein ligase SopA"/>
    <property type="match status" value="1"/>
</dbReference>
<evidence type="ECO:0000313" key="1">
    <source>
        <dbReference type="EMBL" id="MFG3819048.1"/>
    </source>
</evidence>
<evidence type="ECO:0000313" key="2">
    <source>
        <dbReference type="Proteomes" id="UP001604335"/>
    </source>
</evidence>
<sequence>MEAGRGLVGLGWALGLTVLASPASYGANPEHVQTLLLTRQCVQCDLTGASLVYANLSGANLMGADLRGANLSRANLSQANLSGANLQSATLFGATLLNAQLTNANLVSTDLREAVFFGADLSGAIMTQALVIGAVGLPIEVATPRERFNWGVYEADRRNFAGAINHYNQAIAQDPQFAEAYLNRAVARSHLADYGGAIGDGRVAAQLFAQANNPEQQALAEKFSDQLERYVKKGGREQSEGSGLGISVLDFVRGVGSFLIPLLF</sequence>
<name>A0ABW7CG44_9CYAN</name>
<proteinExistence type="predicted"/>